<dbReference type="PRINTS" id="PR00160">
    <property type="entry name" value="GLUTAREDOXIN"/>
</dbReference>
<sequence>MAKSFVDSKLRAGKVTVFEKVSCPFCIRAKSIIQKYGIKGDCLEFINIAVMENMSSIQDYLFELSGQRTVPRIFIEKECIGGCSDLVPLDSNGELEKRLKSIGALE</sequence>
<dbReference type="InterPro" id="IPR002109">
    <property type="entry name" value="Glutaredoxin"/>
</dbReference>
<reference evidence="9" key="1">
    <citation type="submission" date="2023-05" db="EMBL/GenBank/DDBJ databases">
        <authorList>
            <person name="Stuckert A."/>
        </authorList>
    </citation>
    <scope>NUCLEOTIDE SEQUENCE</scope>
</reference>
<organism evidence="9 10">
    <name type="scientific">Staurois parvus</name>
    <dbReference type="NCBI Taxonomy" id="386267"/>
    <lineage>
        <taxon>Eukaryota</taxon>
        <taxon>Metazoa</taxon>
        <taxon>Chordata</taxon>
        <taxon>Craniata</taxon>
        <taxon>Vertebrata</taxon>
        <taxon>Euteleostomi</taxon>
        <taxon>Amphibia</taxon>
        <taxon>Batrachia</taxon>
        <taxon>Anura</taxon>
        <taxon>Neobatrachia</taxon>
        <taxon>Ranoidea</taxon>
        <taxon>Ranidae</taxon>
        <taxon>Staurois</taxon>
    </lineage>
</organism>
<evidence type="ECO:0000259" key="8">
    <source>
        <dbReference type="Pfam" id="PF00462"/>
    </source>
</evidence>
<dbReference type="InterPro" id="IPR011767">
    <property type="entry name" value="GLR_AS"/>
</dbReference>
<dbReference type="InterPro" id="IPR014025">
    <property type="entry name" value="Glutaredoxin_subgr"/>
</dbReference>
<dbReference type="Gene3D" id="3.40.30.10">
    <property type="entry name" value="Glutaredoxin"/>
    <property type="match status" value="1"/>
</dbReference>
<keyword evidence="7" id="KW-0676">Redox-active center</keyword>
<comment type="caution">
    <text evidence="9">The sequence shown here is derived from an EMBL/GenBank/DDBJ whole genome shotgun (WGS) entry which is preliminary data.</text>
</comment>
<evidence type="ECO:0000256" key="2">
    <source>
        <dbReference type="ARBA" id="ARBA00007787"/>
    </source>
</evidence>
<evidence type="ECO:0000256" key="4">
    <source>
        <dbReference type="ARBA" id="ARBA00022448"/>
    </source>
</evidence>
<dbReference type="InterPro" id="IPR011899">
    <property type="entry name" value="Glutaredoxin_euk/vir"/>
</dbReference>
<dbReference type="PROSITE" id="PS00195">
    <property type="entry name" value="GLUTAREDOXIN_1"/>
    <property type="match status" value="1"/>
</dbReference>
<proteinExistence type="inferred from homology"/>
<dbReference type="SUPFAM" id="SSF52833">
    <property type="entry name" value="Thioredoxin-like"/>
    <property type="match status" value="1"/>
</dbReference>
<evidence type="ECO:0000256" key="7">
    <source>
        <dbReference type="ARBA" id="ARBA00023284"/>
    </source>
</evidence>
<evidence type="ECO:0000256" key="1">
    <source>
        <dbReference type="ARBA" id="ARBA00002549"/>
    </source>
</evidence>
<dbReference type="PANTHER" id="PTHR46185:SF1">
    <property type="entry name" value="GLUTAREDOXIN-1"/>
    <property type="match status" value="1"/>
</dbReference>
<gene>
    <name evidence="9" type="ORF">SPARVUS_LOCUS6228597</name>
</gene>
<dbReference type="EMBL" id="CATNWA010013859">
    <property type="protein sequence ID" value="CAI9565861.1"/>
    <property type="molecule type" value="Genomic_DNA"/>
</dbReference>
<dbReference type="PROSITE" id="PS51354">
    <property type="entry name" value="GLUTAREDOXIN_2"/>
    <property type="match status" value="1"/>
</dbReference>
<evidence type="ECO:0000256" key="6">
    <source>
        <dbReference type="ARBA" id="ARBA00023157"/>
    </source>
</evidence>
<evidence type="ECO:0000256" key="3">
    <source>
        <dbReference type="ARBA" id="ARBA00013662"/>
    </source>
</evidence>
<dbReference type="CDD" id="cd03419">
    <property type="entry name" value="GRX_GRXh_1_2_like"/>
    <property type="match status" value="1"/>
</dbReference>
<comment type="similarity">
    <text evidence="2">Belongs to the glutaredoxin family.</text>
</comment>
<evidence type="ECO:0000313" key="9">
    <source>
        <dbReference type="EMBL" id="CAI9565861.1"/>
    </source>
</evidence>
<keyword evidence="4" id="KW-0813">Transport</keyword>
<feature type="domain" description="Glutaredoxin" evidence="8">
    <location>
        <begin position="15"/>
        <end position="80"/>
    </location>
</feature>
<evidence type="ECO:0000313" key="10">
    <source>
        <dbReference type="Proteomes" id="UP001162483"/>
    </source>
</evidence>
<dbReference type="NCBIfam" id="TIGR02180">
    <property type="entry name" value="GRX_euk"/>
    <property type="match status" value="1"/>
</dbReference>
<evidence type="ECO:0000256" key="5">
    <source>
        <dbReference type="ARBA" id="ARBA00022982"/>
    </source>
</evidence>
<dbReference type="Proteomes" id="UP001162483">
    <property type="component" value="Unassembled WGS sequence"/>
</dbReference>
<dbReference type="InterPro" id="IPR047185">
    <property type="entry name" value="GLRX1"/>
</dbReference>
<comment type="function">
    <text evidence="1">Has a glutathione-disulfide oxidoreductase activity in the presence of NADPH and glutathione reductase. Reduces low molecular weight disulfides and proteins.</text>
</comment>
<name>A0ABN9D3F9_9NEOB</name>
<dbReference type="InterPro" id="IPR036249">
    <property type="entry name" value="Thioredoxin-like_sf"/>
</dbReference>
<accession>A0ABN9D3F9</accession>
<keyword evidence="5" id="KW-0249">Electron transport</keyword>
<protein>
    <recommendedName>
        <fullName evidence="3">Glutaredoxin-1</fullName>
    </recommendedName>
</protein>
<keyword evidence="6" id="KW-1015">Disulfide bond</keyword>
<keyword evidence="10" id="KW-1185">Reference proteome</keyword>
<dbReference type="Pfam" id="PF00462">
    <property type="entry name" value="Glutaredoxin"/>
    <property type="match status" value="1"/>
</dbReference>
<dbReference type="PANTHER" id="PTHR46185">
    <property type="entry name" value="GLUTAREDOXIN-1"/>
    <property type="match status" value="1"/>
</dbReference>